<proteinExistence type="predicted"/>
<keyword evidence="2" id="KW-0804">Transcription</keyword>
<dbReference type="AlphaFoldDB" id="A0A6D2KS78"/>
<keyword evidence="6" id="KW-1185">Reference proteome</keyword>
<evidence type="ECO:0000259" key="4">
    <source>
        <dbReference type="PROSITE" id="PS51525"/>
    </source>
</evidence>
<evidence type="ECO:0000256" key="1">
    <source>
        <dbReference type="ARBA" id="ARBA00023015"/>
    </source>
</evidence>
<dbReference type="Pfam" id="PF17035">
    <property type="entry name" value="BET"/>
    <property type="match status" value="1"/>
</dbReference>
<accession>A0A6D2KS78</accession>
<dbReference type="EMBL" id="CACVBM020001607">
    <property type="protein sequence ID" value="CAA7055216.1"/>
    <property type="molecule type" value="Genomic_DNA"/>
</dbReference>
<dbReference type="PROSITE" id="PS51525">
    <property type="entry name" value="NET"/>
    <property type="match status" value="1"/>
</dbReference>
<dbReference type="PANTHER" id="PTHR45926">
    <property type="entry name" value="OSJNBA0053K19.4 PROTEIN"/>
    <property type="match status" value="1"/>
</dbReference>
<comment type="caution">
    <text evidence="5">The sequence shown here is derived from an EMBL/GenBank/DDBJ whole genome shotgun (WGS) entry which is preliminary data.</text>
</comment>
<feature type="region of interest" description="Disordered" evidence="3">
    <location>
        <begin position="1"/>
        <end position="22"/>
    </location>
</feature>
<evidence type="ECO:0000313" key="5">
    <source>
        <dbReference type="EMBL" id="CAA7055216.1"/>
    </source>
</evidence>
<dbReference type="InterPro" id="IPR027353">
    <property type="entry name" value="NET_dom"/>
</dbReference>
<gene>
    <name evidence="5" type="ORF">MERR_LOCUS42452</name>
</gene>
<feature type="domain" description="NET" evidence="4">
    <location>
        <begin position="145"/>
        <end position="227"/>
    </location>
</feature>
<dbReference type="Proteomes" id="UP000467841">
    <property type="component" value="Unassembled WGS sequence"/>
</dbReference>
<reference evidence="5" key="1">
    <citation type="submission" date="2020-01" db="EMBL/GenBank/DDBJ databases">
        <authorList>
            <person name="Mishra B."/>
        </authorList>
    </citation>
    <scope>NUCLEOTIDE SEQUENCE [LARGE SCALE GENOMIC DNA]</scope>
</reference>
<evidence type="ECO:0000256" key="2">
    <source>
        <dbReference type="ARBA" id="ARBA00023163"/>
    </source>
</evidence>
<organism evidence="5 6">
    <name type="scientific">Microthlaspi erraticum</name>
    <dbReference type="NCBI Taxonomy" id="1685480"/>
    <lineage>
        <taxon>Eukaryota</taxon>
        <taxon>Viridiplantae</taxon>
        <taxon>Streptophyta</taxon>
        <taxon>Embryophyta</taxon>
        <taxon>Tracheophyta</taxon>
        <taxon>Spermatophyta</taxon>
        <taxon>Magnoliopsida</taxon>
        <taxon>eudicotyledons</taxon>
        <taxon>Gunneridae</taxon>
        <taxon>Pentapetalae</taxon>
        <taxon>rosids</taxon>
        <taxon>malvids</taxon>
        <taxon>Brassicales</taxon>
        <taxon>Brassicaceae</taxon>
        <taxon>Coluteocarpeae</taxon>
        <taxon>Microthlaspi</taxon>
    </lineage>
</organism>
<evidence type="ECO:0000256" key="3">
    <source>
        <dbReference type="SAM" id="MobiDB-lite"/>
    </source>
</evidence>
<keyword evidence="1" id="KW-0805">Transcription regulation</keyword>
<protein>
    <recommendedName>
        <fullName evidence="4">NET domain-containing protein</fullName>
    </recommendedName>
</protein>
<dbReference type="InterPro" id="IPR038336">
    <property type="entry name" value="NET_sf"/>
</dbReference>
<dbReference type="OrthoDB" id="21449at2759"/>
<name>A0A6D2KS78_9BRAS</name>
<sequence length="227" mass="25751">MTKRAAEEAPPSLDSSRTGPNFLGHYRDQVAELLSQGERIQLGTTKKSPTEVIGAENEKLNALLRECVWELIPEVDEMQSRVFSMRQMSQLSNKKPEDPAFKEVDEDIQLLMKSDPDLVKQMVTKHTNEVLASLNNMQKQLESLLDNVANSCRPMSRGEKQDLQNSIMVLPGENLKRVAGIVKDHYVALGKEFPDEVTVNMEEEDNIMLWRLHFYVAAVKNARRLAS</sequence>
<evidence type="ECO:0000313" key="6">
    <source>
        <dbReference type="Proteomes" id="UP000467841"/>
    </source>
</evidence>
<dbReference type="Gene3D" id="1.20.1270.220">
    <property type="match status" value="1"/>
</dbReference>